<gene>
    <name evidence="13" type="ORF">SPHA_41026</name>
</gene>
<keyword evidence="6 11" id="KW-0694">RNA-binding</keyword>
<evidence type="ECO:0000256" key="2">
    <source>
        <dbReference type="ARBA" id="ARBA00022552"/>
    </source>
</evidence>
<dbReference type="PRINTS" id="PR02008">
    <property type="entry name" value="RCMTFAMILY"/>
</dbReference>
<keyword evidence="8" id="KW-0496">Mitochondrion</keyword>
<comment type="catalytic activity">
    <reaction evidence="10">
        <text>a cytidine in rRNA + S-adenosyl-L-methionine = a 5-methylcytidine in rRNA + S-adenosyl-L-homocysteine + H(+)</text>
        <dbReference type="Rhea" id="RHEA:61484"/>
        <dbReference type="Rhea" id="RHEA-COMP:15836"/>
        <dbReference type="Rhea" id="RHEA-COMP:15837"/>
        <dbReference type="ChEBI" id="CHEBI:15378"/>
        <dbReference type="ChEBI" id="CHEBI:57856"/>
        <dbReference type="ChEBI" id="CHEBI:59789"/>
        <dbReference type="ChEBI" id="CHEBI:74483"/>
        <dbReference type="ChEBI" id="CHEBI:82748"/>
    </reaction>
</comment>
<dbReference type="CDD" id="cd02440">
    <property type="entry name" value="AdoMet_MTases"/>
    <property type="match status" value="1"/>
</dbReference>
<dbReference type="PANTHER" id="PTHR22808">
    <property type="entry name" value="NCL1 YEAST -RELATED NOL1/NOP2/FMU SUN DOMAIN-CONTAINING"/>
    <property type="match status" value="1"/>
</dbReference>
<evidence type="ECO:0000256" key="5">
    <source>
        <dbReference type="ARBA" id="ARBA00022691"/>
    </source>
</evidence>
<dbReference type="SUPFAM" id="SSF53335">
    <property type="entry name" value="S-adenosyl-L-methionine-dependent methyltransferases"/>
    <property type="match status" value="1"/>
</dbReference>
<dbReference type="InterPro" id="IPR001678">
    <property type="entry name" value="MeTrfase_RsmB-F_NOP2_dom"/>
</dbReference>
<organism evidence="13 14">
    <name type="scientific">Acanthosepion pharaonis</name>
    <name type="common">Pharaoh cuttlefish</name>
    <name type="synonym">Sepia pharaonis</name>
    <dbReference type="NCBI Taxonomy" id="158019"/>
    <lineage>
        <taxon>Eukaryota</taxon>
        <taxon>Metazoa</taxon>
        <taxon>Spiralia</taxon>
        <taxon>Lophotrochozoa</taxon>
        <taxon>Mollusca</taxon>
        <taxon>Cephalopoda</taxon>
        <taxon>Coleoidea</taxon>
        <taxon>Decapodiformes</taxon>
        <taxon>Sepiida</taxon>
        <taxon>Sepiina</taxon>
        <taxon>Sepiidae</taxon>
        <taxon>Acanthosepion</taxon>
    </lineage>
</organism>
<feature type="binding site" evidence="11">
    <location>
        <begin position="236"/>
        <end position="242"/>
    </location>
    <ligand>
        <name>S-adenosyl-L-methionine</name>
        <dbReference type="ChEBI" id="CHEBI:59789"/>
    </ligand>
</feature>
<dbReference type="Gene3D" id="3.40.50.150">
    <property type="entry name" value="Vaccinia Virus protein VP39"/>
    <property type="match status" value="1"/>
</dbReference>
<dbReference type="InterPro" id="IPR023267">
    <property type="entry name" value="RCMT"/>
</dbReference>
<keyword evidence="4 11" id="KW-0808">Transferase</keyword>
<evidence type="ECO:0000256" key="3">
    <source>
        <dbReference type="ARBA" id="ARBA00022603"/>
    </source>
</evidence>
<feature type="active site" description="Nucleophile" evidence="11">
    <location>
        <position position="361"/>
    </location>
</feature>
<dbReference type="OrthoDB" id="8020218at2759"/>
<name>A0A812CPH1_ACAPH</name>
<dbReference type="EMBL" id="CAHIKZ030001957">
    <property type="protein sequence ID" value="CAE1278031.1"/>
    <property type="molecule type" value="Genomic_DNA"/>
</dbReference>
<dbReference type="GO" id="GO:0031167">
    <property type="term" value="P:rRNA methylation"/>
    <property type="evidence" value="ECO:0007669"/>
    <property type="project" value="TreeGrafter"/>
</dbReference>
<keyword evidence="3 11" id="KW-0489">Methyltransferase</keyword>
<feature type="binding site" evidence="11">
    <location>
        <position position="259"/>
    </location>
    <ligand>
        <name>S-adenosyl-L-methionine</name>
        <dbReference type="ChEBI" id="CHEBI:59789"/>
    </ligand>
</feature>
<comment type="caution">
    <text evidence="13">The sequence shown here is derived from an EMBL/GenBank/DDBJ whole genome shotgun (WGS) entry which is preliminary data.</text>
</comment>
<evidence type="ECO:0000256" key="11">
    <source>
        <dbReference type="PROSITE-ProRule" id="PRU01023"/>
    </source>
</evidence>
<dbReference type="GO" id="GO:0008173">
    <property type="term" value="F:RNA methyltransferase activity"/>
    <property type="evidence" value="ECO:0007669"/>
    <property type="project" value="InterPro"/>
</dbReference>
<dbReference type="GO" id="GO:0005762">
    <property type="term" value="C:mitochondrial large ribosomal subunit"/>
    <property type="evidence" value="ECO:0007669"/>
    <property type="project" value="TreeGrafter"/>
</dbReference>
<dbReference type="InterPro" id="IPR036623">
    <property type="entry name" value="Hemimethylated_DNA-bd_sf"/>
</dbReference>
<dbReference type="GO" id="GO:0003723">
    <property type="term" value="F:RNA binding"/>
    <property type="evidence" value="ECO:0007669"/>
    <property type="project" value="UniProtKB-UniRule"/>
</dbReference>
<accession>A0A812CPH1</accession>
<dbReference type="Pfam" id="PF01189">
    <property type="entry name" value="Methyltr_RsmB-F"/>
    <property type="match status" value="1"/>
</dbReference>
<evidence type="ECO:0000256" key="6">
    <source>
        <dbReference type="ARBA" id="ARBA00022884"/>
    </source>
</evidence>
<proteinExistence type="inferred from homology"/>
<dbReference type="InterPro" id="IPR011722">
    <property type="entry name" value="Hemimethylated_DNA-bd_dom"/>
</dbReference>
<evidence type="ECO:0000259" key="12">
    <source>
        <dbReference type="PROSITE" id="PS51686"/>
    </source>
</evidence>
<evidence type="ECO:0000313" key="14">
    <source>
        <dbReference type="Proteomes" id="UP000597762"/>
    </source>
</evidence>
<dbReference type="InterPro" id="IPR029063">
    <property type="entry name" value="SAM-dependent_MTases_sf"/>
</dbReference>
<dbReference type="Gene3D" id="2.30.30.390">
    <property type="entry name" value="Hemimethylated DNA-binding domain"/>
    <property type="match status" value="1"/>
</dbReference>
<feature type="domain" description="SAM-dependent MTase RsmB/NOP-type" evidence="12">
    <location>
        <begin position="130"/>
        <end position="423"/>
    </location>
</feature>
<dbReference type="PANTHER" id="PTHR22808:SF3">
    <property type="entry name" value="5-METHYLCYTOSINE RRNA METHYLTRANSFERASE NSUN4"/>
    <property type="match status" value="1"/>
</dbReference>
<feature type="binding site" evidence="11">
    <location>
        <position position="306"/>
    </location>
    <ligand>
        <name>S-adenosyl-L-methionine</name>
        <dbReference type="ChEBI" id="CHEBI:59789"/>
    </ligand>
</feature>
<dbReference type="PROSITE" id="PS51686">
    <property type="entry name" value="SAM_MT_RSMB_NOP"/>
    <property type="match status" value="1"/>
</dbReference>
<reference evidence="13" key="1">
    <citation type="submission" date="2021-01" db="EMBL/GenBank/DDBJ databases">
        <authorList>
            <person name="Li R."/>
            <person name="Bekaert M."/>
        </authorList>
    </citation>
    <scope>NUCLEOTIDE SEQUENCE</scope>
    <source>
        <strain evidence="13">Farmed</strain>
    </source>
</reference>
<keyword evidence="14" id="KW-1185">Reference proteome</keyword>
<dbReference type="InterPro" id="IPR049560">
    <property type="entry name" value="MeTrfase_RsmB-F_NOP2_cat"/>
</dbReference>
<comment type="subcellular location">
    <subcellularLocation>
        <location evidence="1">Mitochondrion</location>
    </subcellularLocation>
</comment>
<protein>
    <recommendedName>
        <fullName evidence="9">NOL1/NOP2/Sun domain family member 4</fullName>
    </recommendedName>
</protein>
<keyword evidence="5 11" id="KW-0949">S-adenosyl-L-methionine</keyword>
<dbReference type="AlphaFoldDB" id="A0A812CPH1"/>
<evidence type="ECO:0000256" key="9">
    <source>
        <dbReference type="ARBA" id="ARBA00042050"/>
    </source>
</evidence>
<dbReference type="Gene3D" id="6.20.240.40">
    <property type="match status" value="1"/>
</dbReference>
<dbReference type="Pfam" id="PF08755">
    <property type="entry name" value="YccV-like"/>
    <property type="match status" value="1"/>
</dbReference>
<evidence type="ECO:0000313" key="13">
    <source>
        <dbReference type="EMBL" id="CAE1278031.1"/>
    </source>
</evidence>
<dbReference type="Proteomes" id="UP000597762">
    <property type="component" value="Unassembled WGS sequence"/>
</dbReference>
<comment type="caution">
    <text evidence="11">Lacks conserved residue(s) required for the propagation of feature annotation.</text>
</comment>
<keyword evidence="2" id="KW-0698">rRNA processing</keyword>
<evidence type="ECO:0000256" key="8">
    <source>
        <dbReference type="ARBA" id="ARBA00023128"/>
    </source>
</evidence>
<dbReference type="SMART" id="SM00992">
    <property type="entry name" value="YccV-like"/>
    <property type="match status" value="1"/>
</dbReference>
<evidence type="ECO:0000256" key="4">
    <source>
        <dbReference type="ARBA" id="ARBA00022679"/>
    </source>
</evidence>
<dbReference type="NCBIfam" id="TIGR02097">
    <property type="entry name" value="yccV"/>
    <property type="match status" value="1"/>
</dbReference>
<keyword evidence="7" id="KW-0809">Transit peptide</keyword>
<evidence type="ECO:0000256" key="7">
    <source>
        <dbReference type="ARBA" id="ARBA00022946"/>
    </source>
</evidence>
<dbReference type="SUPFAM" id="SSF141255">
    <property type="entry name" value="YccV-like"/>
    <property type="match status" value="1"/>
</dbReference>
<evidence type="ECO:0000256" key="10">
    <source>
        <dbReference type="ARBA" id="ARBA00049302"/>
    </source>
</evidence>
<comment type="similarity">
    <text evidence="11">Belongs to the class I-like SAM-binding methyltransferase superfamily. RsmB/NOP family.</text>
</comment>
<sequence length="848" mass="96558">MFLLVSRGRLSHNISGFFIPRRYRYKKKWATHLKEKTNTDHALEYFDVYHRPLYGKFWPSIRISLLSQQKYGALVNNFSLDESIVSRLKRLSAFDIIQQAKDTKPLVKENVIPIKSEITKEEETFKFDPEVNEEPENLHTFMPVMKVHSEKQLLRQEEEEQSIYVPKDIVKTVPCSSTSLPENLKLYTYDLGNVNSFPRPSLAKTGLLEYYLLDAASILPVVALNLVPNDYVLDLCAAPGGKSLAILQTLLTENLVCNDISRSRMQRLVSVLKYYTNRNKENSSIKVTCKNGLEFTEPIFDKVLVDVPCNSDRHVLLDEENNLFKPGRIEERIRIPKLQSDLLVAGIKSCKPGGSVVYSTCTLSFSQNDGVIQSAFETIWTETNIDIVVEDIQPLLSHFHNTFAFYPNCRKPNNLLVQKKKYQSFGSTSRHLFLLKNTTTEDPENSGSQWIAVTISGRDSPDFDFTAQLSPAQLVSSTSLLPSAKESGRFTTANANHPVSAPCLLPYSIKQQHHLHYSQQSSSLTIQQTGPPVRKNTVSSGLNHNKLSALQQTLINRTLIDFPNGDKNFNVTVHGDDNKNCCACGGNCSEDQVRHVHSCVCRVITGQQNEKAKCNSSSGCEQVKQNWRAGSHSDQSVAHSFGKMPLQRAAMFQLGMLLMVVPLQFLITKMSATTESQRVDQLRSVMKAVSGFSHKYLSWNSWQKWSSTFFQKGIPPMSQSKKSDDEENLYTKAKTRNDYFALLHNQEHKIWGYRGVIIGWDEVAVAPVSWMNMNHPPDKPHWRTMPNYSILVDTRDRLPPQITYVPQENIEIASKTQIFHPEVEHYFEKFDGDRYLPQPSVRRIYPYD</sequence>
<dbReference type="GO" id="GO:0003677">
    <property type="term" value="F:DNA binding"/>
    <property type="evidence" value="ECO:0007669"/>
    <property type="project" value="InterPro"/>
</dbReference>
<evidence type="ECO:0000256" key="1">
    <source>
        <dbReference type="ARBA" id="ARBA00004173"/>
    </source>
</evidence>